<evidence type="ECO:0000256" key="1">
    <source>
        <dbReference type="ARBA" id="ARBA00022980"/>
    </source>
</evidence>
<dbReference type="EMBL" id="WUUL01000008">
    <property type="protein sequence ID" value="MXQ54638.1"/>
    <property type="molecule type" value="Genomic_DNA"/>
</dbReference>
<evidence type="ECO:0000313" key="4">
    <source>
        <dbReference type="Proteomes" id="UP000430692"/>
    </source>
</evidence>
<sequence length="113" mass="12668">MKALKEAASRIHLGQIIIVLSGRDAGKNAVVVRLDDSCVWLADGRERKFAKPKRKNRRHIQPTRFIADEIAYVIESTGNVDDAKLVFALNQYKKLNLKGGKSAAERSNIPRKI</sequence>
<keyword evidence="1" id="KW-0689">Ribosomal protein</keyword>
<dbReference type="CDD" id="cd06088">
    <property type="entry name" value="KOW_RPL14"/>
    <property type="match status" value="1"/>
</dbReference>
<keyword evidence="4" id="KW-1185">Reference proteome</keyword>
<reference evidence="3 4" key="1">
    <citation type="submission" date="2019-12" db="EMBL/GenBank/DDBJ databases">
        <title>Whole-genome analyses of novel actinobacteria.</title>
        <authorList>
            <person name="Sahin N."/>
            <person name="Saygin H."/>
        </authorList>
    </citation>
    <scope>NUCLEOTIDE SEQUENCE [LARGE SCALE GENOMIC DNA]</scope>
    <source>
        <strain evidence="3 4">KC615</strain>
    </source>
</reference>
<dbReference type="InterPro" id="IPR041985">
    <property type="entry name" value="Ribosomal_eL14_KOW"/>
</dbReference>
<proteinExistence type="predicted"/>
<dbReference type="GO" id="GO:0005840">
    <property type="term" value="C:ribosome"/>
    <property type="evidence" value="ECO:0007669"/>
    <property type="project" value="UniProtKB-KW"/>
</dbReference>
<dbReference type="Gene3D" id="2.30.30.30">
    <property type="match status" value="1"/>
</dbReference>
<comment type="caution">
    <text evidence="3">The sequence shown here is derived from an EMBL/GenBank/DDBJ whole genome shotgun (WGS) entry which is preliminary data.</text>
</comment>
<evidence type="ECO:0000313" key="3">
    <source>
        <dbReference type="EMBL" id="MXQ54638.1"/>
    </source>
</evidence>
<accession>A0A6I4VVL1</accession>
<dbReference type="SUPFAM" id="SSF50104">
    <property type="entry name" value="Translation proteins SH3-like domain"/>
    <property type="match status" value="1"/>
</dbReference>
<name>A0A6I4VVL1_9BACL</name>
<organism evidence="3 4">
    <name type="scientific">Shimazuella alba</name>
    <dbReference type="NCBI Taxonomy" id="2690964"/>
    <lineage>
        <taxon>Bacteria</taxon>
        <taxon>Bacillati</taxon>
        <taxon>Bacillota</taxon>
        <taxon>Bacilli</taxon>
        <taxon>Bacillales</taxon>
        <taxon>Thermoactinomycetaceae</taxon>
        <taxon>Shimazuella</taxon>
    </lineage>
</organism>
<dbReference type="GO" id="GO:1990904">
    <property type="term" value="C:ribonucleoprotein complex"/>
    <property type="evidence" value="ECO:0007669"/>
    <property type="project" value="UniProtKB-KW"/>
</dbReference>
<protein>
    <submittedName>
        <fullName evidence="3">RNA-binding protein</fullName>
    </submittedName>
</protein>
<gene>
    <name evidence="3" type="ORF">GSM42_13115</name>
</gene>
<dbReference type="AlphaFoldDB" id="A0A6I4VVL1"/>
<evidence type="ECO:0000256" key="2">
    <source>
        <dbReference type="ARBA" id="ARBA00023274"/>
    </source>
</evidence>
<dbReference type="InterPro" id="IPR014722">
    <property type="entry name" value="Rib_uL2_dom2"/>
</dbReference>
<dbReference type="InterPro" id="IPR008991">
    <property type="entry name" value="Translation_prot_SH3-like_sf"/>
</dbReference>
<keyword evidence="2" id="KW-0687">Ribonucleoprotein</keyword>
<dbReference type="Proteomes" id="UP000430692">
    <property type="component" value="Unassembled WGS sequence"/>
</dbReference>
<dbReference type="RefSeq" id="WP_160801985.1">
    <property type="nucleotide sequence ID" value="NZ_WUUL01000008.1"/>
</dbReference>